<dbReference type="InterPro" id="IPR018151">
    <property type="entry name" value="TF_GreA/GreB_CS"/>
</dbReference>
<feature type="domain" description="Transcription elongation factor GreA/GreB C-terminal" evidence="1">
    <location>
        <begin position="77"/>
        <end position="144"/>
    </location>
</feature>
<comment type="caution">
    <text evidence="2">The sequence shown here is derived from an EMBL/GenBank/DDBJ whole genome shotgun (WGS) entry which is preliminary data.</text>
</comment>
<dbReference type="OrthoDB" id="8537952at2"/>
<dbReference type="InterPro" id="IPR036953">
    <property type="entry name" value="GreA/GreB_C_sf"/>
</dbReference>
<dbReference type="PANTHER" id="PTHR30437:SF4">
    <property type="entry name" value="TRANSCRIPTION ELONGATION FACTOR GREA"/>
    <property type="match status" value="1"/>
</dbReference>
<dbReference type="GO" id="GO:0003677">
    <property type="term" value="F:DNA binding"/>
    <property type="evidence" value="ECO:0007669"/>
    <property type="project" value="InterPro"/>
</dbReference>
<dbReference type="SUPFAM" id="SSF54534">
    <property type="entry name" value="FKBP-like"/>
    <property type="match status" value="1"/>
</dbReference>
<reference evidence="2 3" key="1">
    <citation type="submission" date="2018-05" db="EMBL/GenBank/DDBJ databases">
        <title>Zavarzinia sp. HR-AS.</title>
        <authorList>
            <person name="Lee Y."/>
            <person name="Jeon C.O."/>
        </authorList>
    </citation>
    <scope>NUCLEOTIDE SEQUENCE [LARGE SCALE GENOMIC DNA]</scope>
    <source>
        <strain evidence="2 3">HR-AS</strain>
    </source>
</reference>
<dbReference type="Pfam" id="PF01272">
    <property type="entry name" value="GreA_GreB"/>
    <property type="match status" value="1"/>
</dbReference>
<dbReference type="EMBL" id="QGLE01000002">
    <property type="protein sequence ID" value="PWR25053.1"/>
    <property type="molecule type" value="Genomic_DNA"/>
</dbReference>
<proteinExistence type="predicted"/>
<sequence length="149" mass="15586">MSRAFVKEDDTATAEVERPAVAPHRISPRGLALLTARRDTLAGQDGLEASNERARLDAVIGAAEVVPALTAVPEAACFGCTVGVVDDDGQSLSVTLVGEHEADPALWRLSCTSPLGRALVGAMVGDTVTWSRPSGRRDLEVVSLSLPEP</sequence>
<evidence type="ECO:0000313" key="3">
    <source>
        <dbReference type="Proteomes" id="UP000245461"/>
    </source>
</evidence>
<dbReference type="PANTHER" id="PTHR30437">
    <property type="entry name" value="TRANSCRIPTION ELONGATION FACTOR GREA"/>
    <property type="match status" value="1"/>
</dbReference>
<evidence type="ECO:0000259" key="1">
    <source>
        <dbReference type="Pfam" id="PF01272"/>
    </source>
</evidence>
<dbReference type="GO" id="GO:0006354">
    <property type="term" value="P:DNA-templated transcription elongation"/>
    <property type="evidence" value="ECO:0007669"/>
    <property type="project" value="TreeGrafter"/>
</dbReference>
<dbReference type="PROSITE" id="PS00830">
    <property type="entry name" value="GREAB_2"/>
    <property type="match status" value="1"/>
</dbReference>
<dbReference type="GO" id="GO:0070063">
    <property type="term" value="F:RNA polymerase binding"/>
    <property type="evidence" value="ECO:0007669"/>
    <property type="project" value="InterPro"/>
</dbReference>
<protein>
    <recommendedName>
        <fullName evidence="1">Transcription elongation factor GreA/GreB C-terminal domain-containing protein</fullName>
    </recommendedName>
</protein>
<dbReference type="GO" id="GO:0032784">
    <property type="term" value="P:regulation of DNA-templated transcription elongation"/>
    <property type="evidence" value="ECO:0007669"/>
    <property type="project" value="InterPro"/>
</dbReference>
<dbReference type="RefSeq" id="WP_109903113.1">
    <property type="nucleotide sequence ID" value="NZ_QGLE01000002.1"/>
</dbReference>
<gene>
    <name evidence="2" type="ORF">DKG74_04610</name>
</gene>
<dbReference type="AlphaFoldDB" id="A0A317EHZ4"/>
<name>A0A317EHZ4_9PROT</name>
<accession>A0A317EHZ4</accession>
<dbReference type="InterPro" id="IPR023459">
    <property type="entry name" value="Tscrpt_elong_fac_GreA/B_fam"/>
</dbReference>
<organism evidence="2 3">
    <name type="scientific">Zavarzinia aquatilis</name>
    <dbReference type="NCBI Taxonomy" id="2211142"/>
    <lineage>
        <taxon>Bacteria</taxon>
        <taxon>Pseudomonadati</taxon>
        <taxon>Pseudomonadota</taxon>
        <taxon>Alphaproteobacteria</taxon>
        <taxon>Rhodospirillales</taxon>
        <taxon>Zavarziniaceae</taxon>
        <taxon>Zavarzinia</taxon>
    </lineage>
</organism>
<dbReference type="InterPro" id="IPR001437">
    <property type="entry name" value="Tscrpt_elong_fac_GreA/B_C"/>
</dbReference>
<keyword evidence="3" id="KW-1185">Reference proteome</keyword>
<evidence type="ECO:0000313" key="2">
    <source>
        <dbReference type="EMBL" id="PWR25053.1"/>
    </source>
</evidence>
<dbReference type="Proteomes" id="UP000245461">
    <property type="component" value="Unassembled WGS sequence"/>
</dbReference>
<dbReference type="Gene3D" id="3.10.50.30">
    <property type="entry name" value="Transcription elongation factor, GreA/GreB, C-terminal domain"/>
    <property type="match status" value="1"/>
</dbReference>